<dbReference type="PANTHER" id="PTHR30537:SF74">
    <property type="entry name" value="HTH-TYPE TRANSCRIPTIONAL REGULATOR TRPI"/>
    <property type="match status" value="1"/>
</dbReference>
<dbReference type="PANTHER" id="PTHR30537">
    <property type="entry name" value="HTH-TYPE TRANSCRIPTIONAL REGULATOR"/>
    <property type="match status" value="1"/>
</dbReference>
<dbReference type="InterPro" id="IPR005119">
    <property type="entry name" value="LysR_subst-bd"/>
</dbReference>
<keyword evidence="3" id="KW-0238">DNA-binding</keyword>
<dbReference type="CDD" id="cd08432">
    <property type="entry name" value="PBP2_GcdR_TrpI_HvrB_AmpR_like"/>
    <property type="match status" value="1"/>
</dbReference>
<dbReference type="InterPro" id="IPR058163">
    <property type="entry name" value="LysR-type_TF_proteobact-type"/>
</dbReference>
<keyword evidence="2" id="KW-0805">Transcription regulation</keyword>
<dbReference type="PROSITE" id="PS50931">
    <property type="entry name" value="HTH_LYSR"/>
    <property type="match status" value="1"/>
</dbReference>
<dbReference type="GO" id="GO:0043565">
    <property type="term" value="F:sequence-specific DNA binding"/>
    <property type="evidence" value="ECO:0007669"/>
    <property type="project" value="TreeGrafter"/>
</dbReference>
<dbReference type="GO" id="GO:0003700">
    <property type="term" value="F:DNA-binding transcription factor activity"/>
    <property type="evidence" value="ECO:0007669"/>
    <property type="project" value="InterPro"/>
</dbReference>
<gene>
    <name evidence="6" type="ORF">QE369_002867</name>
</gene>
<evidence type="ECO:0000259" key="5">
    <source>
        <dbReference type="PROSITE" id="PS50931"/>
    </source>
</evidence>
<sequence length="293" mass="32327">MKGLQAFEAAARYRSVTLAANELHVTPGAVSLLIRDLEAHLDVQLFIRRPRHIQLTPQGERYYNALKTAFVMLREATAELTARSGVNVLTLSCTPTFAAQWLMPRLAAFQDANPRIDVRLSVTNRLVDFSQDTVDIAVRHGSGRYNGLESVRLIDDSTLPVCSPALLERLGSVRVPDDLRSFPLLHDENRNEWRRWLELAGAADIDASGGTVFLDSNGALDAAKAGYGVALTRRSLVAKELSLGTLIAPLDTEMVSTLAYYLVYPPRVLNNPDVLKLRDWMLSEANSRATGSL</sequence>
<accession>A0AAJ2ERZ1</accession>
<reference evidence="6" key="1">
    <citation type="submission" date="2023-08" db="EMBL/GenBank/DDBJ databases">
        <title>Functional and genomic diversity of the sorghum phyllosphere microbiome.</title>
        <authorList>
            <person name="Shade A."/>
        </authorList>
    </citation>
    <scope>NUCLEOTIDE SEQUENCE</scope>
    <source>
        <strain evidence="6">SORGH_AS_0974</strain>
    </source>
</reference>
<dbReference type="EMBL" id="JAVIZC010000003">
    <property type="protein sequence ID" value="MDR6102670.1"/>
    <property type="molecule type" value="Genomic_DNA"/>
</dbReference>
<dbReference type="NCBIfam" id="NF008352">
    <property type="entry name" value="PRK11139.1"/>
    <property type="match status" value="1"/>
</dbReference>
<evidence type="ECO:0000256" key="4">
    <source>
        <dbReference type="ARBA" id="ARBA00023163"/>
    </source>
</evidence>
<dbReference type="InterPro" id="IPR000847">
    <property type="entry name" value="LysR_HTH_N"/>
</dbReference>
<keyword evidence="4" id="KW-0804">Transcription</keyword>
<dbReference type="Gene3D" id="1.10.10.10">
    <property type="entry name" value="Winged helix-like DNA-binding domain superfamily/Winged helix DNA-binding domain"/>
    <property type="match status" value="1"/>
</dbReference>
<comment type="similarity">
    <text evidence="1">Belongs to the LysR transcriptional regulatory family.</text>
</comment>
<evidence type="ECO:0000256" key="1">
    <source>
        <dbReference type="ARBA" id="ARBA00009437"/>
    </source>
</evidence>
<dbReference type="Pfam" id="PF03466">
    <property type="entry name" value="LysR_substrate"/>
    <property type="match status" value="1"/>
</dbReference>
<dbReference type="SUPFAM" id="SSF46785">
    <property type="entry name" value="Winged helix' DNA-binding domain"/>
    <property type="match status" value="1"/>
</dbReference>
<evidence type="ECO:0000313" key="7">
    <source>
        <dbReference type="Proteomes" id="UP001255601"/>
    </source>
</evidence>
<feature type="domain" description="HTH lysR-type" evidence="5">
    <location>
        <begin position="1"/>
        <end position="56"/>
    </location>
</feature>
<evidence type="ECO:0000256" key="3">
    <source>
        <dbReference type="ARBA" id="ARBA00023125"/>
    </source>
</evidence>
<dbReference type="AlphaFoldDB" id="A0AAJ2ERZ1"/>
<protein>
    <submittedName>
        <fullName evidence="6">LysR family glycine cleavage system transcriptional activator</fullName>
    </submittedName>
</protein>
<organism evidence="6 7">
    <name type="scientific">Agrobacterium larrymoorei</name>
    <dbReference type="NCBI Taxonomy" id="160699"/>
    <lineage>
        <taxon>Bacteria</taxon>
        <taxon>Pseudomonadati</taxon>
        <taxon>Pseudomonadota</taxon>
        <taxon>Alphaproteobacteria</taxon>
        <taxon>Hyphomicrobiales</taxon>
        <taxon>Rhizobiaceae</taxon>
        <taxon>Rhizobium/Agrobacterium group</taxon>
        <taxon>Agrobacterium</taxon>
    </lineage>
</organism>
<dbReference type="SUPFAM" id="SSF53850">
    <property type="entry name" value="Periplasmic binding protein-like II"/>
    <property type="match status" value="1"/>
</dbReference>
<comment type="caution">
    <text evidence="6">The sequence shown here is derived from an EMBL/GenBank/DDBJ whole genome shotgun (WGS) entry which is preliminary data.</text>
</comment>
<dbReference type="Pfam" id="PF00126">
    <property type="entry name" value="HTH_1"/>
    <property type="match status" value="1"/>
</dbReference>
<dbReference type="Proteomes" id="UP001255601">
    <property type="component" value="Unassembled WGS sequence"/>
</dbReference>
<dbReference type="InterPro" id="IPR036388">
    <property type="entry name" value="WH-like_DNA-bd_sf"/>
</dbReference>
<dbReference type="InterPro" id="IPR036390">
    <property type="entry name" value="WH_DNA-bd_sf"/>
</dbReference>
<dbReference type="GO" id="GO:0006351">
    <property type="term" value="P:DNA-templated transcription"/>
    <property type="evidence" value="ECO:0007669"/>
    <property type="project" value="TreeGrafter"/>
</dbReference>
<evidence type="ECO:0000313" key="6">
    <source>
        <dbReference type="EMBL" id="MDR6102670.1"/>
    </source>
</evidence>
<evidence type="ECO:0000256" key="2">
    <source>
        <dbReference type="ARBA" id="ARBA00023015"/>
    </source>
</evidence>
<proteinExistence type="inferred from homology"/>
<name>A0AAJ2ERZ1_9HYPH</name>
<dbReference type="Gene3D" id="3.40.190.10">
    <property type="entry name" value="Periplasmic binding protein-like II"/>
    <property type="match status" value="2"/>
</dbReference>